<feature type="compositionally biased region" description="Polar residues" evidence="1">
    <location>
        <begin position="25"/>
        <end position="41"/>
    </location>
</feature>
<sequence length="185" mass="18872">MTYGTLDGTLPPKPSPPPHKAQQYDGGTTLPTGQGTYSNDTPFDAPPVPGGSGGGKGTTVDTPSMTVFADNIDKLIAPTQAAAKKLDPISVAPGAFYHADQIRTKVNGLNADDGLKAQYGKVLSDLVQGLGDLRDGVRQLASNYSTLEDANKMTSQDLDTAMQSTNGDFSVLLTDAGGASGGGGA</sequence>
<evidence type="ECO:0000313" key="2">
    <source>
        <dbReference type="EMBL" id="BBB02279.1"/>
    </source>
</evidence>
<dbReference type="Proteomes" id="UP000595703">
    <property type="component" value="Chromosome"/>
</dbReference>
<evidence type="ECO:0000313" key="3">
    <source>
        <dbReference type="Proteomes" id="UP000595703"/>
    </source>
</evidence>
<protein>
    <submittedName>
        <fullName evidence="2">Uncharacterized protein</fullName>
    </submittedName>
</protein>
<dbReference type="EMBL" id="AP018365">
    <property type="protein sequence ID" value="BBB02279.1"/>
    <property type="molecule type" value="Genomic_DNA"/>
</dbReference>
<reference evidence="2 3" key="3">
    <citation type="journal article" date="2011" name="Nat. Chem. Biol.">
        <title>Reveromycin A biosynthesis uses RevG and RevJ for stereospecific spiroacetal formation.</title>
        <authorList>
            <person name="Takahashi S."/>
            <person name="Toyoda A."/>
            <person name="Sekiyama Y."/>
            <person name="Takagi H."/>
            <person name="Nogawa T."/>
            <person name="Uramoto M."/>
            <person name="Suzuki R."/>
            <person name="Koshino H."/>
            <person name="Kumano T."/>
            <person name="Panthee S."/>
            <person name="Dairi T."/>
            <person name="Ishikawa J."/>
            <person name="Ikeda H."/>
            <person name="Sakaki Y."/>
            <person name="Osada H."/>
        </authorList>
    </citation>
    <scope>NUCLEOTIDE SEQUENCE [LARGE SCALE GENOMIC DNA]</scope>
    <source>
        <strain evidence="2 3">SN-593</strain>
    </source>
</reference>
<name>A0A7U3V0K6_9ACTN</name>
<reference evidence="2 3" key="4">
    <citation type="journal article" date="2020" name="Sci. Rep.">
        <title>beta-carboline chemical signals induce reveromycin production through a LuxR family regulator in Streptomyces sp. SN-593.</title>
        <authorList>
            <person name="Panthee S."/>
            <person name="Kito N."/>
            <person name="Hayashi T."/>
            <person name="Shimizu T."/>
            <person name="Ishikawa J."/>
            <person name="Hamamoto H."/>
            <person name="Osada H."/>
            <person name="Takahashi S."/>
        </authorList>
    </citation>
    <scope>NUCLEOTIDE SEQUENCE [LARGE SCALE GENOMIC DNA]</scope>
    <source>
        <strain evidence="2 3">SN-593</strain>
    </source>
</reference>
<gene>
    <name evidence="2" type="ORF">RVR_10139</name>
</gene>
<proteinExistence type="predicted"/>
<dbReference type="KEGG" id="arev:RVR_10139"/>
<reference evidence="2 3" key="1">
    <citation type="journal article" date="2010" name="J. Bacteriol.">
        <title>Biochemical characterization of a novel indole prenyltransferase from Streptomyces sp. SN-593.</title>
        <authorList>
            <person name="Takahashi S."/>
            <person name="Takagi H."/>
            <person name="Toyoda A."/>
            <person name="Uramoto M."/>
            <person name="Nogawa T."/>
            <person name="Ueki M."/>
            <person name="Sakaki Y."/>
            <person name="Osada H."/>
        </authorList>
    </citation>
    <scope>NUCLEOTIDE SEQUENCE [LARGE SCALE GENOMIC DNA]</scope>
    <source>
        <strain evidence="2 3">SN-593</strain>
    </source>
</reference>
<dbReference type="RefSeq" id="WP_202238226.1">
    <property type="nucleotide sequence ID" value="NZ_AP018365.1"/>
</dbReference>
<keyword evidence="3" id="KW-1185">Reference proteome</keyword>
<evidence type="ECO:0000256" key="1">
    <source>
        <dbReference type="SAM" id="MobiDB-lite"/>
    </source>
</evidence>
<dbReference type="AlphaFoldDB" id="A0A7U3V0K6"/>
<organism evidence="2 3">
    <name type="scientific">Actinacidiphila reveromycinica</name>
    <dbReference type="NCBI Taxonomy" id="659352"/>
    <lineage>
        <taxon>Bacteria</taxon>
        <taxon>Bacillati</taxon>
        <taxon>Actinomycetota</taxon>
        <taxon>Actinomycetes</taxon>
        <taxon>Kitasatosporales</taxon>
        <taxon>Streptomycetaceae</taxon>
        <taxon>Actinacidiphila</taxon>
    </lineage>
</organism>
<feature type="region of interest" description="Disordered" evidence="1">
    <location>
        <begin position="1"/>
        <end position="62"/>
    </location>
</feature>
<reference evidence="2 3" key="2">
    <citation type="journal article" date="2011" name="J. Antibiot.">
        <title>Furaquinocins I and J: novel polyketide isoprenoid hybrid compounds from Streptomyces reveromyceticus SN-593.</title>
        <authorList>
            <person name="Panthee S."/>
            <person name="Takahashi S."/>
            <person name="Takagi H."/>
            <person name="Nogawa T."/>
            <person name="Oowada E."/>
            <person name="Uramoto M."/>
            <person name="Osada H."/>
        </authorList>
    </citation>
    <scope>NUCLEOTIDE SEQUENCE [LARGE SCALE GENOMIC DNA]</scope>
    <source>
        <strain evidence="2 3">SN-593</strain>
    </source>
</reference>
<accession>A0A7U3V0K6</accession>